<dbReference type="EMBL" id="MU863948">
    <property type="protein sequence ID" value="KAK4198331.1"/>
    <property type="molecule type" value="Genomic_DNA"/>
</dbReference>
<dbReference type="Pfam" id="PF06985">
    <property type="entry name" value="HET"/>
    <property type="match status" value="1"/>
</dbReference>
<keyword evidence="4" id="KW-1185">Reference proteome</keyword>
<reference evidence="3" key="1">
    <citation type="journal article" date="2023" name="Mol. Phylogenet. Evol.">
        <title>Genome-scale phylogeny and comparative genomics of the fungal order Sordariales.</title>
        <authorList>
            <person name="Hensen N."/>
            <person name="Bonometti L."/>
            <person name="Westerberg I."/>
            <person name="Brannstrom I.O."/>
            <person name="Guillou S."/>
            <person name="Cros-Aarteil S."/>
            <person name="Calhoun S."/>
            <person name="Haridas S."/>
            <person name="Kuo A."/>
            <person name="Mondo S."/>
            <person name="Pangilinan J."/>
            <person name="Riley R."/>
            <person name="LaButti K."/>
            <person name="Andreopoulos B."/>
            <person name="Lipzen A."/>
            <person name="Chen C."/>
            <person name="Yan M."/>
            <person name="Daum C."/>
            <person name="Ng V."/>
            <person name="Clum A."/>
            <person name="Steindorff A."/>
            <person name="Ohm R.A."/>
            <person name="Martin F."/>
            <person name="Silar P."/>
            <person name="Natvig D.O."/>
            <person name="Lalanne C."/>
            <person name="Gautier V."/>
            <person name="Ament-Velasquez S.L."/>
            <person name="Kruys A."/>
            <person name="Hutchinson M.I."/>
            <person name="Powell A.J."/>
            <person name="Barry K."/>
            <person name="Miller A.N."/>
            <person name="Grigoriev I.V."/>
            <person name="Debuchy R."/>
            <person name="Gladieux P."/>
            <person name="Hiltunen Thoren M."/>
            <person name="Johannesson H."/>
        </authorList>
    </citation>
    <scope>NUCLEOTIDE SEQUENCE</scope>
    <source>
        <strain evidence="3">CBS 315.58</strain>
    </source>
</reference>
<feature type="domain" description="DUF8212" evidence="2">
    <location>
        <begin position="230"/>
        <end position="252"/>
    </location>
</feature>
<organism evidence="3 4">
    <name type="scientific">Triangularia verruculosa</name>
    <dbReference type="NCBI Taxonomy" id="2587418"/>
    <lineage>
        <taxon>Eukaryota</taxon>
        <taxon>Fungi</taxon>
        <taxon>Dikarya</taxon>
        <taxon>Ascomycota</taxon>
        <taxon>Pezizomycotina</taxon>
        <taxon>Sordariomycetes</taxon>
        <taxon>Sordariomycetidae</taxon>
        <taxon>Sordariales</taxon>
        <taxon>Podosporaceae</taxon>
        <taxon>Triangularia</taxon>
    </lineage>
</organism>
<dbReference type="Proteomes" id="UP001303160">
    <property type="component" value="Unassembled WGS sequence"/>
</dbReference>
<accession>A0AAN6XF00</accession>
<dbReference type="AlphaFoldDB" id="A0AAN6XF00"/>
<reference evidence="3" key="2">
    <citation type="submission" date="2023-05" db="EMBL/GenBank/DDBJ databases">
        <authorList>
            <consortium name="Lawrence Berkeley National Laboratory"/>
            <person name="Steindorff A."/>
            <person name="Hensen N."/>
            <person name="Bonometti L."/>
            <person name="Westerberg I."/>
            <person name="Brannstrom I.O."/>
            <person name="Guillou S."/>
            <person name="Cros-Aarteil S."/>
            <person name="Calhoun S."/>
            <person name="Haridas S."/>
            <person name="Kuo A."/>
            <person name="Mondo S."/>
            <person name="Pangilinan J."/>
            <person name="Riley R."/>
            <person name="Labutti K."/>
            <person name="Andreopoulos B."/>
            <person name="Lipzen A."/>
            <person name="Chen C."/>
            <person name="Yanf M."/>
            <person name="Daum C."/>
            <person name="Ng V."/>
            <person name="Clum A."/>
            <person name="Ohm R."/>
            <person name="Martin F."/>
            <person name="Silar P."/>
            <person name="Natvig D."/>
            <person name="Lalanne C."/>
            <person name="Gautier V."/>
            <person name="Ament-Velasquez S.L."/>
            <person name="Kruys A."/>
            <person name="Hutchinson M.I."/>
            <person name="Powell A.J."/>
            <person name="Barry K."/>
            <person name="Miller A.N."/>
            <person name="Grigoriev I.V."/>
            <person name="Debuchy R."/>
            <person name="Gladieux P."/>
            <person name="Thoren M.H."/>
            <person name="Johannesson H."/>
        </authorList>
    </citation>
    <scope>NUCLEOTIDE SEQUENCE</scope>
    <source>
        <strain evidence="3">CBS 315.58</strain>
    </source>
</reference>
<proteinExistence type="predicted"/>
<evidence type="ECO:0000313" key="4">
    <source>
        <dbReference type="Proteomes" id="UP001303160"/>
    </source>
</evidence>
<sequence>MQLVEVYGNHGNLYAILSHTWGDEELLFEDLQHPALAACSWNDDPKTLSRLPPAASACFEKKGFNKVQKAVELARKEGFGFIWIDTCCIDKSSSAELSEAINSMFQWYKEAVICLAYLADVKPPDEENPFQEGSTFRQSRWFMRGWTLQELIAPRQVKFFAQDWSKLGAKIPPTKFTYLIAERAHSWAYSIASRMRWAAGRQTTRVEDIAYCLLGIFDVNMPLLYGEGKKAFIRLQEQILLQGEDQSVFAWYMDKSEETPPDALFGLLADCPDRFLASGRSELVTPTTIGGNPSAVTSRGIQVELFLVPCHDNETADFQAVLSCTKVGLESRTAPAIFLKRHWGMGDQYSRVLPEREAYVQRTRSLGDMGSWERVFVNQRPAPNAGIVRIAPSKDDTHLRLENLVAFSVNWKITETHHVQTWNHGAGSSGVEVSKFKIGVPIAVFGIKAVFEDYDLYMYVAVGLRLSAQRSCESWCQIIPKSHAAEVISVLDGKQKMPPNDSFAQALSTDGVGNGTPIHVAVCENHRTHGLDISLHVVRAEEAGKGFRLTSKVLGGLQALKSALKTQRLDGDSQMFQKTDSDSEDLMMMLEIQKLKLQLIFRRLLFGIYSKDEVEAMISDPSGTQWQALDMATSIRQRLSYAYSIFERKIHDINAALERLKDELRMQESYQVSLTTINRA</sequence>
<dbReference type="InterPro" id="IPR058525">
    <property type="entry name" value="DUF8212"/>
</dbReference>
<dbReference type="Pfam" id="PF26640">
    <property type="entry name" value="DUF8212"/>
    <property type="match status" value="1"/>
</dbReference>
<gene>
    <name evidence="3" type="ORF">QBC40DRAFT_178977</name>
</gene>
<dbReference type="PANTHER" id="PTHR10622">
    <property type="entry name" value="HET DOMAIN-CONTAINING PROTEIN"/>
    <property type="match status" value="1"/>
</dbReference>
<evidence type="ECO:0000259" key="2">
    <source>
        <dbReference type="Pfam" id="PF26640"/>
    </source>
</evidence>
<evidence type="ECO:0000313" key="3">
    <source>
        <dbReference type="EMBL" id="KAK4198331.1"/>
    </source>
</evidence>
<feature type="domain" description="Heterokaryon incompatibility" evidence="1">
    <location>
        <begin position="14"/>
        <end position="123"/>
    </location>
</feature>
<dbReference type="PANTHER" id="PTHR10622:SF10">
    <property type="entry name" value="HET DOMAIN-CONTAINING PROTEIN"/>
    <property type="match status" value="1"/>
</dbReference>
<name>A0AAN6XF00_9PEZI</name>
<dbReference type="InterPro" id="IPR010730">
    <property type="entry name" value="HET"/>
</dbReference>
<protein>
    <submittedName>
        <fullName evidence="3">Heterokaryon incompatibility protein-domain-containing protein</fullName>
    </submittedName>
</protein>
<comment type="caution">
    <text evidence="3">The sequence shown here is derived from an EMBL/GenBank/DDBJ whole genome shotgun (WGS) entry which is preliminary data.</text>
</comment>
<evidence type="ECO:0000259" key="1">
    <source>
        <dbReference type="Pfam" id="PF06985"/>
    </source>
</evidence>